<evidence type="ECO:0000313" key="5">
    <source>
        <dbReference type="Proteomes" id="UP000283530"/>
    </source>
</evidence>
<protein>
    <submittedName>
        <fullName evidence="4">Protein CURVATURE THYLAKOID 1B, chloroplastic-like protein</fullName>
    </submittedName>
</protein>
<keyword evidence="5" id="KW-1185">Reference proteome</keyword>
<dbReference type="GO" id="GO:0009535">
    <property type="term" value="C:chloroplast thylakoid membrane"/>
    <property type="evidence" value="ECO:0007669"/>
    <property type="project" value="TreeGrafter"/>
</dbReference>
<proteinExistence type="predicted"/>
<organism evidence="4 5">
    <name type="scientific">Cinnamomum micranthum f. kanehirae</name>
    <dbReference type="NCBI Taxonomy" id="337451"/>
    <lineage>
        <taxon>Eukaryota</taxon>
        <taxon>Viridiplantae</taxon>
        <taxon>Streptophyta</taxon>
        <taxon>Embryophyta</taxon>
        <taxon>Tracheophyta</taxon>
        <taxon>Spermatophyta</taxon>
        <taxon>Magnoliopsida</taxon>
        <taxon>Magnoliidae</taxon>
        <taxon>Laurales</taxon>
        <taxon>Lauraceae</taxon>
        <taxon>Cinnamomum</taxon>
    </lineage>
</organism>
<dbReference type="Proteomes" id="UP000283530">
    <property type="component" value="Unassembled WGS sequence"/>
</dbReference>
<dbReference type="Pfam" id="PF14159">
    <property type="entry name" value="CAAD"/>
    <property type="match status" value="1"/>
</dbReference>
<name>A0A3S4PAC0_9MAGN</name>
<evidence type="ECO:0000256" key="2">
    <source>
        <dbReference type="SAM" id="MobiDB-lite"/>
    </source>
</evidence>
<dbReference type="InterPro" id="IPR033344">
    <property type="entry name" value="CURT1"/>
</dbReference>
<dbReference type="EMBL" id="QPKB01000006">
    <property type="protein sequence ID" value="RWR87718.1"/>
    <property type="molecule type" value="Genomic_DNA"/>
</dbReference>
<sequence length="190" mass="20380">MAMASSAFSLSSSSTLIDAKAPRQQVPALHCVSLPPPPQNRSQNQETWKALSHCRKFGRNVISMATGDTQVVTTPGSPMATSEASFAPPEAPVEAPSDVPEIVKTVQEAWDKLDDKYAVASLAVAGIIVLWGSTGLISAIDRLPLIPGVLELVGIGYTGWFVYQNLVFQPDREALLRKVTDTYNDIIGSN</sequence>
<feature type="domain" description="Cyanobacterial aminoacyl-tRNA synthetase CAAD" evidence="3">
    <location>
        <begin position="104"/>
        <end position="188"/>
    </location>
</feature>
<dbReference type="PANTHER" id="PTHR33222:SF9">
    <property type="entry name" value="PROTEIN CURVATURE THYLAKOID 1B, CHLOROPLASTIC"/>
    <property type="match status" value="1"/>
</dbReference>
<comment type="caution">
    <text evidence="4">The sequence shown here is derived from an EMBL/GenBank/DDBJ whole genome shotgun (WGS) entry which is preliminary data.</text>
</comment>
<evidence type="ECO:0000256" key="1">
    <source>
        <dbReference type="ARBA" id="ARBA00004141"/>
    </source>
</evidence>
<dbReference type="OrthoDB" id="2014299at2759"/>
<feature type="region of interest" description="Disordered" evidence="2">
    <location>
        <begin position="75"/>
        <end position="95"/>
    </location>
</feature>
<dbReference type="PANTHER" id="PTHR33222">
    <property type="match status" value="1"/>
</dbReference>
<comment type="subcellular location">
    <subcellularLocation>
        <location evidence="1">Membrane</location>
        <topology evidence="1">Multi-pass membrane protein</topology>
    </subcellularLocation>
</comment>
<evidence type="ECO:0000313" key="4">
    <source>
        <dbReference type="EMBL" id="RWR87718.1"/>
    </source>
</evidence>
<feature type="compositionally biased region" description="Polar residues" evidence="2">
    <location>
        <begin position="75"/>
        <end position="84"/>
    </location>
</feature>
<dbReference type="InterPro" id="IPR025564">
    <property type="entry name" value="CAAD_dom"/>
</dbReference>
<dbReference type="STRING" id="337451.A0A3S4PAC0"/>
<reference evidence="4 5" key="1">
    <citation type="journal article" date="2019" name="Nat. Plants">
        <title>Stout camphor tree genome fills gaps in understanding of flowering plant genome evolution.</title>
        <authorList>
            <person name="Chaw S.M."/>
            <person name="Liu Y.C."/>
            <person name="Wu Y.W."/>
            <person name="Wang H.Y."/>
            <person name="Lin C.I."/>
            <person name="Wu C.S."/>
            <person name="Ke H.M."/>
            <person name="Chang L.Y."/>
            <person name="Hsu C.Y."/>
            <person name="Yang H.T."/>
            <person name="Sudianto E."/>
            <person name="Hsu M.H."/>
            <person name="Wu K.P."/>
            <person name="Wang L.N."/>
            <person name="Leebens-Mack J.H."/>
            <person name="Tsai I.J."/>
        </authorList>
    </citation>
    <scope>NUCLEOTIDE SEQUENCE [LARGE SCALE GENOMIC DNA]</scope>
    <source>
        <strain evidence="5">cv. Chaw 1501</strain>
        <tissue evidence="4">Young leaves</tissue>
    </source>
</reference>
<evidence type="ECO:0000259" key="3">
    <source>
        <dbReference type="Pfam" id="PF14159"/>
    </source>
</evidence>
<dbReference type="AlphaFoldDB" id="A0A3S4PAC0"/>
<gene>
    <name evidence="4" type="ORF">CKAN_01667400</name>
</gene>
<accession>A0A3S4PAC0</accession>